<protein>
    <submittedName>
        <fullName evidence="4">GNAT family N-acetyltransferase</fullName>
    </submittedName>
</protein>
<dbReference type="Pfam" id="PF00583">
    <property type="entry name" value="Acetyltransf_1"/>
    <property type="match status" value="1"/>
</dbReference>
<evidence type="ECO:0000256" key="1">
    <source>
        <dbReference type="ARBA" id="ARBA00022679"/>
    </source>
</evidence>
<name>A0A7C4BC59_9CREN</name>
<evidence type="ECO:0000313" key="4">
    <source>
        <dbReference type="EMBL" id="HGI87560.1"/>
    </source>
</evidence>
<dbReference type="AlphaFoldDB" id="A0A7C4BC59"/>
<dbReference type="CDD" id="cd04301">
    <property type="entry name" value="NAT_SF"/>
    <property type="match status" value="1"/>
</dbReference>
<dbReference type="InterPro" id="IPR051556">
    <property type="entry name" value="N-term/lysine_N-AcTrnsfr"/>
</dbReference>
<reference evidence="4" key="1">
    <citation type="journal article" date="2020" name="mSystems">
        <title>Genome- and Community-Level Interaction Insights into Carbon Utilization and Element Cycling Functions of Hydrothermarchaeota in Hydrothermal Sediment.</title>
        <authorList>
            <person name="Zhou Z."/>
            <person name="Liu Y."/>
            <person name="Xu W."/>
            <person name="Pan J."/>
            <person name="Luo Z.H."/>
            <person name="Li M."/>
        </authorList>
    </citation>
    <scope>NUCLEOTIDE SEQUENCE [LARGE SCALE GENOMIC DNA]</scope>
    <source>
        <strain evidence="4">SpSt-732</strain>
    </source>
</reference>
<evidence type="ECO:0000256" key="2">
    <source>
        <dbReference type="ARBA" id="ARBA00023315"/>
    </source>
</evidence>
<gene>
    <name evidence="4" type="ORF">ENV14_04110</name>
</gene>
<dbReference type="InterPro" id="IPR000182">
    <property type="entry name" value="GNAT_dom"/>
</dbReference>
<organism evidence="4">
    <name type="scientific">Ignisphaera aggregans</name>
    <dbReference type="NCBI Taxonomy" id="334771"/>
    <lineage>
        <taxon>Archaea</taxon>
        <taxon>Thermoproteota</taxon>
        <taxon>Thermoprotei</taxon>
        <taxon>Desulfurococcales</taxon>
        <taxon>Desulfurococcaceae</taxon>
        <taxon>Ignisphaera</taxon>
    </lineage>
</organism>
<dbReference type="PANTHER" id="PTHR42919:SF8">
    <property type="entry name" value="N-ALPHA-ACETYLTRANSFERASE 50"/>
    <property type="match status" value="1"/>
</dbReference>
<dbReference type="Gene3D" id="3.40.630.30">
    <property type="match status" value="1"/>
</dbReference>
<sequence>MEDSDSDGDSSSSEDHCSEVVVRKARLYDVNRVAEIFASSFEYLDVEDRDWIEGIVRKRSRRARIYVVTVNNDVAGFILFYKKGDKAYVDAFAIDPRYRGMGLGKCLLSYVESLLASEGVERLYLTVKNGNSAALGMYIKHGYRMASTVLILERSVDKELGNGDALKQKPIRVIESQDALKSKVKLLDTAIWANFTWDIDSVIYKVARKEQKSLVIYVGKRLAGVATVSSDKGKVVVERLAVSYYKPSESVNAVMEAVESYVRRSGLSKTIRIPVDSTKATLLRALVSTGFRIVDSEYVLYKNLAEEVHANPELSSAT</sequence>
<dbReference type="GO" id="GO:0016747">
    <property type="term" value="F:acyltransferase activity, transferring groups other than amino-acyl groups"/>
    <property type="evidence" value="ECO:0007669"/>
    <property type="project" value="InterPro"/>
</dbReference>
<feature type="domain" description="N-acetyltransferase" evidence="3">
    <location>
        <begin position="20"/>
        <end position="172"/>
    </location>
</feature>
<dbReference type="PANTHER" id="PTHR42919">
    <property type="entry name" value="N-ALPHA-ACETYLTRANSFERASE"/>
    <property type="match status" value="1"/>
</dbReference>
<accession>A0A7C4BC59</accession>
<keyword evidence="2" id="KW-0012">Acyltransferase</keyword>
<keyword evidence="1 4" id="KW-0808">Transferase</keyword>
<dbReference type="InterPro" id="IPR016181">
    <property type="entry name" value="Acyl_CoA_acyltransferase"/>
</dbReference>
<dbReference type="PROSITE" id="PS51186">
    <property type="entry name" value="GNAT"/>
    <property type="match status" value="1"/>
</dbReference>
<proteinExistence type="predicted"/>
<evidence type="ECO:0000259" key="3">
    <source>
        <dbReference type="PROSITE" id="PS51186"/>
    </source>
</evidence>
<dbReference type="SUPFAM" id="SSF55729">
    <property type="entry name" value="Acyl-CoA N-acyltransferases (Nat)"/>
    <property type="match status" value="1"/>
</dbReference>
<comment type="caution">
    <text evidence="4">The sequence shown here is derived from an EMBL/GenBank/DDBJ whole genome shotgun (WGS) entry which is preliminary data.</text>
</comment>
<dbReference type="EMBL" id="DTFF01000038">
    <property type="protein sequence ID" value="HGI87560.1"/>
    <property type="molecule type" value="Genomic_DNA"/>
</dbReference>